<proteinExistence type="inferred from homology"/>
<comment type="caution">
    <text evidence="13">The sequence shown here is derived from an EMBL/GenBank/DDBJ whole genome shotgun (WGS) entry which is preliminary data.</text>
</comment>
<keyword evidence="7" id="KW-0143">Chaperone</keyword>
<evidence type="ECO:0000256" key="1">
    <source>
        <dbReference type="ARBA" id="ARBA00004382"/>
    </source>
</evidence>
<evidence type="ECO:0000256" key="9">
    <source>
        <dbReference type="ARBA" id="ARBA00040743"/>
    </source>
</evidence>
<evidence type="ECO:0000256" key="3">
    <source>
        <dbReference type="ARBA" id="ARBA00022519"/>
    </source>
</evidence>
<dbReference type="Proteomes" id="UP000824161">
    <property type="component" value="Unassembled WGS sequence"/>
</dbReference>
<evidence type="ECO:0000256" key="7">
    <source>
        <dbReference type="ARBA" id="ARBA00023186"/>
    </source>
</evidence>
<evidence type="ECO:0000313" key="14">
    <source>
        <dbReference type="Proteomes" id="UP000824161"/>
    </source>
</evidence>
<gene>
    <name evidence="13" type="ORF">IAC44_03740</name>
</gene>
<keyword evidence="5" id="KW-1133">Transmembrane helix</keyword>
<evidence type="ECO:0000256" key="8">
    <source>
        <dbReference type="ARBA" id="ARBA00038408"/>
    </source>
</evidence>
<dbReference type="SUPFAM" id="SSF54534">
    <property type="entry name" value="FKBP-like"/>
    <property type="match status" value="1"/>
</dbReference>
<name>A0A9D1HBL3_9FLAO</name>
<evidence type="ECO:0000313" key="13">
    <source>
        <dbReference type="EMBL" id="HIT97932.1"/>
    </source>
</evidence>
<keyword evidence="11" id="KW-0697">Rotamase</keyword>
<evidence type="ECO:0000256" key="2">
    <source>
        <dbReference type="ARBA" id="ARBA00022475"/>
    </source>
</evidence>
<evidence type="ECO:0000256" key="4">
    <source>
        <dbReference type="ARBA" id="ARBA00022692"/>
    </source>
</evidence>
<feature type="domain" description="PpiC" evidence="12">
    <location>
        <begin position="356"/>
        <end position="463"/>
    </location>
</feature>
<dbReference type="AlphaFoldDB" id="A0A9D1HBL3"/>
<dbReference type="InterPro" id="IPR027304">
    <property type="entry name" value="Trigger_fact/SurA_dom_sf"/>
</dbReference>
<keyword evidence="11 13" id="KW-0413">Isomerase</keyword>
<reference evidence="13" key="1">
    <citation type="submission" date="2020-10" db="EMBL/GenBank/DDBJ databases">
        <authorList>
            <person name="Gilroy R."/>
        </authorList>
    </citation>
    <scope>NUCLEOTIDE SEQUENCE</scope>
    <source>
        <strain evidence="13">1383</strain>
    </source>
</reference>
<evidence type="ECO:0000256" key="6">
    <source>
        <dbReference type="ARBA" id="ARBA00023136"/>
    </source>
</evidence>
<dbReference type="EMBL" id="DVLY01000087">
    <property type="protein sequence ID" value="HIT97932.1"/>
    <property type="molecule type" value="Genomic_DNA"/>
</dbReference>
<reference evidence="13" key="2">
    <citation type="journal article" date="2021" name="PeerJ">
        <title>Extensive microbial diversity within the chicken gut microbiome revealed by metagenomics and culture.</title>
        <authorList>
            <person name="Gilroy R."/>
            <person name="Ravi A."/>
            <person name="Getino M."/>
            <person name="Pursley I."/>
            <person name="Horton D.L."/>
            <person name="Alikhan N.F."/>
            <person name="Baker D."/>
            <person name="Gharbi K."/>
            <person name="Hall N."/>
            <person name="Watson M."/>
            <person name="Adriaenssens E.M."/>
            <person name="Foster-Nyarko E."/>
            <person name="Jarju S."/>
            <person name="Secka A."/>
            <person name="Antonio M."/>
            <person name="Oren A."/>
            <person name="Chaudhuri R.R."/>
            <person name="La Ragione R."/>
            <person name="Hildebrand F."/>
            <person name="Pallen M.J."/>
        </authorList>
    </citation>
    <scope>NUCLEOTIDE SEQUENCE</scope>
    <source>
        <strain evidence="13">1383</strain>
    </source>
</reference>
<dbReference type="InterPro" id="IPR046357">
    <property type="entry name" value="PPIase_dom_sf"/>
</dbReference>
<evidence type="ECO:0000256" key="11">
    <source>
        <dbReference type="PROSITE-ProRule" id="PRU00278"/>
    </source>
</evidence>
<dbReference type="PANTHER" id="PTHR47529:SF1">
    <property type="entry name" value="PERIPLASMIC CHAPERONE PPID"/>
    <property type="match status" value="1"/>
</dbReference>
<dbReference type="InterPro" id="IPR000297">
    <property type="entry name" value="PPIase_PpiC"/>
</dbReference>
<sequence>MTALQKLRHHRGLLVGVILFALFAFVLTDVITSKDRISSGSRTTVAVVNGQKLTIDDYRNRTNELMEANKQYKVGYGVASEQVYRSWLAETIVAQQYDLAGVTVSPRGVMNGVLAQPDVRQYFSNQYGVPDEAALRQWVNSVRAEKDQGNAEAEQMWELWEDMKARGRQWVLGAQYSDMVTAGMTATLLDAKVEYGYKNNQVDGRFAYLPYSSIDDKSIEITDAQINEYIRKHPDEFQRLESRDVQYAVVPVNPSEKDAEEVRGKIAALMEDRVEFNSKTNTTDTIPGFPRVTDDSIYVNANTDAGAHYTGRYAKTFDNQEEAQWVVKAHRGDILGPYRDGDSYKLSKLLDVRSLPDSVSMSHILLSYQGNAYVQNATRSKEQAKALADSLASVLKGGRASFAQLAKEYSDDPSAAQNDGSMGWTAYNEGISTEMEQFLFFHPKGSLQVIETPMGYHVFRIDDLKGSSTAYKVATITNFISPSRETAAVALGKAQELASQNVSVEEFVAAARKAGYDVVPATDFTVLMTDYPALGDQSQITRWAFGKDVKVGDTKIFDIDGNHVVAILSGMRSEGLESAETARAEVEPILLKEKKAEMLLEKFKQAKGSTVDEIASAAGAQVLEATSLTLATPIIPSAGRAPKAVGVAFGLNVGQVSAPVSDETGVFVASITERREAKPAENYDQVQNELDAQFMTLPQTQFYPALEKKADIEDNRVKIEKLYAGN</sequence>
<dbReference type="Gene3D" id="3.10.50.40">
    <property type="match status" value="1"/>
</dbReference>
<evidence type="ECO:0000259" key="12">
    <source>
        <dbReference type="PROSITE" id="PS50198"/>
    </source>
</evidence>
<dbReference type="PANTHER" id="PTHR47529">
    <property type="entry name" value="PEPTIDYL-PROLYL CIS-TRANS ISOMERASE D"/>
    <property type="match status" value="1"/>
</dbReference>
<evidence type="ECO:0000256" key="5">
    <source>
        <dbReference type="ARBA" id="ARBA00022989"/>
    </source>
</evidence>
<dbReference type="Pfam" id="PF13616">
    <property type="entry name" value="Rotamase_3"/>
    <property type="match status" value="1"/>
</dbReference>
<dbReference type="Pfam" id="PF13623">
    <property type="entry name" value="SurA_N_2"/>
    <property type="match status" value="1"/>
</dbReference>
<comment type="subcellular location">
    <subcellularLocation>
        <location evidence="1">Cell inner membrane</location>
        <topology evidence="1">Single-pass type II membrane protein</topology>
        <orientation evidence="1">Periplasmic side</orientation>
    </subcellularLocation>
</comment>
<comment type="similarity">
    <text evidence="8">Belongs to the PpiD chaperone family.</text>
</comment>
<keyword evidence="4" id="KW-0812">Transmembrane</keyword>
<protein>
    <recommendedName>
        <fullName evidence="9">Periplasmic chaperone PpiD</fullName>
    </recommendedName>
    <alternativeName>
        <fullName evidence="10">Periplasmic folding chaperone</fullName>
    </alternativeName>
</protein>
<dbReference type="InterPro" id="IPR052029">
    <property type="entry name" value="PpiD_chaperone"/>
</dbReference>
<dbReference type="PROSITE" id="PS50198">
    <property type="entry name" value="PPIC_PPIASE_2"/>
    <property type="match status" value="1"/>
</dbReference>
<dbReference type="GO" id="GO:0005886">
    <property type="term" value="C:plasma membrane"/>
    <property type="evidence" value="ECO:0007669"/>
    <property type="project" value="UniProtKB-SubCell"/>
</dbReference>
<accession>A0A9D1HBL3</accession>
<dbReference type="GO" id="GO:0003755">
    <property type="term" value="F:peptidyl-prolyl cis-trans isomerase activity"/>
    <property type="evidence" value="ECO:0007669"/>
    <property type="project" value="UniProtKB-KW"/>
</dbReference>
<evidence type="ECO:0000256" key="10">
    <source>
        <dbReference type="ARBA" id="ARBA00042775"/>
    </source>
</evidence>
<organism evidence="13 14">
    <name type="scientific">Candidatus Merdimorpha stercoravium</name>
    <dbReference type="NCBI Taxonomy" id="2840863"/>
    <lineage>
        <taxon>Bacteria</taxon>
        <taxon>Pseudomonadati</taxon>
        <taxon>Bacteroidota</taxon>
        <taxon>Flavobacteriia</taxon>
        <taxon>Flavobacteriales</taxon>
        <taxon>Candidatus Merdimorpha</taxon>
    </lineage>
</organism>
<keyword evidence="2" id="KW-1003">Cell membrane</keyword>
<keyword evidence="6" id="KW-0472">Membrane</keyword>
<dbReference type="SUPFAM" id="SSF109998">
    <property type="entry name" value="Triger factor/SurA peptide-binding domain-like"/>
    <property type="match status" value="1"/>
</dbReference>
<keyword evidence="3" id="KW-0997">Cell inner membrane</keyword>